<dbReference type="InterPro" id="IPR049874">
    <property type="entry name" value="ROK_cs"/>
</dbReference>
<sequence>MSTSLKLIVGVEGGGTSFKVAIGTNVHDAMKHVYIVETKTVEETMQPIKEFLERKSQELGGEIARIGIANFGPIDVKAGCILPSTPKVSWRGFNIVDYFKKAFPKVEKIHFDTDVNGPAMAEYQQMVSTENIAVKSLAYVTIGTGIGVGLVVNGSTVSGLMHPEGGHIYTPVHPNDMQNGFQGFCTFHKQCLEGMAASPAIVLRKNISIHDVKDLSDDDEIWDIEAHYLAHLCISLILISSCQVIVLGGGIMNRKILFDKIRDKTVQLLNGYHVMVNSESIRDIIKPSLFGEHAGIKGALYLATQ</sequence>
<reference evidence="8 9" key="1">
    <citation type="journal article" date="2019" name="Sci. Rep.">
        <title>Nanopore sequencing improves the draft genome of the human pathogenic amoeba Naegleria fowleri.</title>
        <authorList>
            <person name="Liechti N."/>
            <person name="Schurch N."/>
            <person name="Bruggmann R."/>
            <person name="Wittwer M."/>
        </authorList>
    </citation>
    <scope>NUCLEOTIDE SEQUENCE [LARGE SCALE GENOMIC DNA]</scope>
    <source>
        <strain evidence="8 9">ATCC 30894</strain>
    </source>
</reference>
<dbReference type="GO" id="GO:0008865">
    <property type="term" value="F:fructokinase activity"/>
    <property type="evidence" value="ECO:0007669"/>
    <property type="project" value="UniProtKB-EC"/>
</dbReference>
<keyword evidence="7" id="KW-1133">Transmembrane helix</keyword>
<dbReference type="PROSITE" id="PS01125">
    <property type="entry name" value="ROK"/>
    <property type="match status" value="1"/>
</dbReference>
<dbReference type="FunFam" id="3.30.420.40:FF:000136">
    <property type="entry name" value="Putative fructokinase"/>
    <property type="match status" value="1"/>
</dbReference>
<evidence type="ECO:0000256" key="3">
    <source>
        <dbReference type="ARBA" id="ARBA00022833"/>
    </source>
</evidence>
<dbReference type="InterPro" id="IPR043129">
    <property type="entry name" value="ATPase_NBD"/>
</dbReference>
<dbReference type="GO" id="GO:0046872">
    <property type="term" value="F:metal ion binding"/>
    <property type="evidence" value="ECO:0007669"/>
    <property type="project" value="UniProtKB-KW"/>
</dbReference>
<evidence type="ECO:0000256" key="7">
    <source>
        <dbReference type="SAM" id="Phobius"/>
    </source>
</evidence>
<evidence type="ECO:0000256" key="5">
    <source>
        <dbReference type="ARBA" id="ARBA00038887"/>
    </source>
</evidence>
<dbReference type="Gene3D" id="3.30.420.40">
    <property type="match status" value="2"/>
</dbReference>
<dbReference type="OrthoDB" id="10260668at2759"/>
<protein>
    <recommendedName>
        <fullName evidence="5">fructokinase</fullName>
        <ecNumber evidence="5">2.7.1.4</ecNumber>
    </recommendedName>
</protein>
<dbReference type="SUPFAM" id="SSF53067">
    <property type="entry name" value="Actin-like ATPase domain"/>
    <property type="match status" value="1"/>
</dbReference>
<dbReference type="OMA" id="DIQAYYI"/>
<dbReference type="RefSeq" id="XP_044559910.1">
    <property type="nucleotide sequence ID" value="XM_044709531.1"/>
</dbReference>
<dbReference type="EC" id="2.7.1.4" evidence="5"/>
<evidence type="ECO:0000313" key="9">
    <source>
        <dbReference type="Proteomes" id="UP000444721"/>
    </source>
</evidence>
<evidence type="ECO:0000313" key="8">
    <source>
        <dbReference type="EMBL" id="KAF0975197.1"/>
    </source>
</evidence>
<dbReference type="VEuPathDB" id="AmoebaDB:NF0084860"/>
<evidence type="ECO:0000256" key="2">
    <source>
        <dbReference type="ARBA" id="ARBA00022723"/>
    </source>
</evidence>
<keyword evidence="2" id="KW-0479">Metal-binding</keyword>
<dbReference type="EMBL" id="VFQX01000048">
    <property type="protein sequence ID" value="KAF0975197.1"/>
    <property type="molecule type" value="Genomic_DNA"/>
</dbReference>
<evidence type="ECO:0000256" key="4">
    <source>
        <dbReference type="ARBA" id="ARBA00022842"/>
    </source>
</evidence>
<keyword evidence="7" id="KW-0472">Membrane</keyword>
<proteinExistence type="predicted"/>
<dbReference type="PANTHER" id="PTHR42742:SF3">
    <property type="entry name" value="FRUCTOKINASE"/>
    <property type="match status" value="1"/>
</dbReference>
<evidence type="ECO:0000256" key="6">
    <source>
        <dbReference type="ARBA" id="ARBA00048451"/>
    </source>
</evidence>
<dbReference type="Proteomes" id="UP000444721">
    <property type="component" value="Unassembled WGS sequence"/>
</dbReference>
<dbReference type="AlphaFoldDB" id="A0A6A5BDQ6"/>
<comment type="catalytic activity">
    <reaction evidence="6">
        <text>D-fructose + ATP = D-fructose 6-phosphate + ADP + H(+)</text>
        <dbReference type="Rhea" id="RHEA:16125"/>
        <dbReference type="ChEBI" id="CHEBI:15378"/>
        <dbReference type="ChEBI" id="CHEBI:30616"/>
        <dbReference type="ChEBI" id="CHEBI:37721"/>
        <dbReference type="ChEBI" id="CHEBI:61527"/>
        <dbReference type="ChEBI" id="CHEBI:456216"/>
        <dbReference type="EC" id="2.7.1.4"/>
    </reaction>
</comment>
<name>A0A6A5BDQ6_NAEFO</name>
<keyword evidence="9" id="KW-1185">Reference proteome</keyword>
<accession>A0A6A5BDQ6</accession>
<evidence type="ECO:0000256" key="1">
    <source>
        <dbReference type="ARBA" id="ARBA00001946"/>
    </source>
</evidence>
<comment type="caution">
    <text evidence="8">The sequence shown here is derived from an EMBL/GenBank/DDBJ whole genome shotgun (WGS) entry which is preliminary data.</text>
</comment>
<dbReference type="VEuPathDB" id="AmoebaDB:FDP41_005950"/>
<dbReference type="CDD" id="cd24067">
    <property type="entry name" value="ASKHA_NBD_ROK_BsFRK-like"/>
    <property type="match status" value="1"/>
</dbReference>
<dbReference type="InterPro" id="IPR051804">
    <property type="entry name" value="Carb_Metab_Reg_Kinase/Isom"/>
</dbReference>
<keyword evidence="7" id="KW-0812">Transmembrane</keyword>
<gene>
    <name evidence="8" type="ORF">FDP41_005950</name>
</gene>
<comment type="cofactor">
    <cofactor evidence="1">
        <name>Mg(2+)</name>
        <dbReference type="ChEBI" id="CHEBI:18420"/>
    </cofactor>
</comment>
<dbReference type="VEuPathDB" id="AmoebaDB:NfTy_043890"/>
<dbReference type="GeneID" id="68113168"/>
<dbReference type="InterPro" id="IPR000600">
    <property type="entry name" value="ROK"/>
</dbReference>
<keyword evidence="3" id="KW-0862">Zinc</keyword>
<keyword evidence="4" id="KW-0460">Magnesium</keyword>
<dbReference type="PANTHER" id="PTHR42742">
    <property type="entry name" value="TRANSCRIPTIONAL REPRESSOR MPRA"/>
    <property type="match status" value="1"/>
</dbReference>
<feature type="transmembrane region" description="Helical" evidence="7">
    <location>
        <begin position="228"/>
        <end position="252"/>
    </location>
</feature>
<dbReference type="Pfam" id="PF00480">
    <property type="entry name" value="ROK"/>
    <property type="match status" value="1"/>
</dbReference>
<organism evidence="8 9">
    <name type="scientific">Naegleria fowleri</name>
    <name type="common">Brain eating amoeba</name>
    <dbReference type="NCBI Taxonomy" id="5763"/>
    <lineage>
        <taxon>Eukaryota</taxon>
        <taxon>Discoba</taxon>
        <taxon>Heterolobosea</taxon>
        <taxon>Tetramitia</taxon>
        <taxon>Eutetramitia</taxon>
        <taxon>Vahlkampfiidae</taxon>
        <taxon>Naegleria</taxon>
    </lineage>
</organism>